<dbReference type="RefSeq" id="WP_080773444.1">
    <property type="nucleotide sequence ID" value="NZ_CP067013.1"/>
</dbReference>
<evidence type="ECO:0000313" key="3">
    <source>
        <dbReference type="EMBL" id="QQN49460.1"/>
    </source>
</evidence>
<dbReference type="SUPFAM" id="SSF48317">
    <property type="entry name" value="Acid phosphatase/Vanadium-dependent haloperoxidase"/>
    <property type="match status" value="1"/>
</dbReference>
<evidence type="ECO:0000313" key="4">
    <source>
        <dbReference type="Proteomes" id="UP000595933"/>
    </source>
</evidence>
<sequence length="266" mass="27861">MRAHAPLPRFARPWSGLLLAASLLGASNLCLAGDLGSWQHWTDSASRAALDGGTWVPLAGAAIIAAGGWDHAWQRSAAEHGYLFGEDGEDASNDLLTASTLIYAASALTAAPEGETFADALAWKAENLAVFVASKGAVDALSGEIKEASGRDRPDGVPDDAFPSRHGATSATQTAMTRRNLDYIDMDPALRDAAKVGLHALDGLTGLARIEADQHYPTDVLAGIALGNFVSNFAFNLLLEPGAAPRYSLAVLPEQGGYTVQTQFAF</sequence>
<evidence type="ECO:0000256" key="2">
    <source>
        <dbReference type="SAM" id="SignalP"/>
    </source>
</evidence>
<feature type="chain" id="PRO_5040870184" evidence="2">
    <location>
        <begin position="33"/>
        <end position="266"/>
    </location>
</feature>
<organism evidence="3 4">
    <name type="scientific">Stutzerimonas balearica</name>
    <dbReference type="NCBI Taxonomy" id="74829"/>
    <lineage>
        <taxon>Bacteria</taxon>
        <taxon>Pseudomonadati</taxon>
        <taxon>Pseudomonadota</taxon>
        <taxon>Gammaproteobacteria</taxon>
        <taxon>Pseudomonadales</taxon>
        <taxon>Pseudomonadaceae</taxon>
        <taxon>Stutzerimonas</taxon>
    </lineage>
</organism>
<keyword evidence="2" id="KW-0732">Signal</keyword>
<protein>
    <submittedName>
        <fullName evidence="3">Phosphatidic acid phosphatase</fullName>
    </submittedName>
</protein>
<dbReference type="AlphaFoldDB" id="A0A9X7YRG0"/>
<name>A0A9X7YRG0_9GAMM</name>
<feature type="signal peptide" evidence="2">
    <location>
        <begin position="1"/>
        <end position="32"/>
    </location>
</feature>
<dbReference type="InterPro" id="IPR036938">
    <property type="entry name" value="PAP2/HPO_sf"/>
</dbReference>
<feature type="region of interest" description="Disordered" evidence="1">
    <location>
        <begin position="148"/>
        <end position="171"/>
    </location>
</feature>
<dbReference type="EMBL" id="CP067013">
    <property type="protein sequence ID" value="QQN49460.1"/>
    <property type="molecule type" value="Genomic_DNA"/>
</dbReference>
<evidence type="ECO:0000256" key="1">
    <source>
        <dbReference type="SAM" id="MobiDB-lite"/>
    </source>
</evidence>
<proteinExistence type="predicted"/>
<reference evidence="3 4" key="1">
    <citation type="submission" date="2020-12" db="EMBL/GenBank/DDBJ databases">
        <title>FDA dAtabase for Regulatory Grade micrObial Sequences (FDA-ARGOS): Supporting development and validation of Infectious Disease Dx tests.</title>
        <authorList>
            <person name="Sproer C."/>
            <person name="Gronow S."/>
            <person name="Severitt S."/>
            <person name="Schroder I."/>
            <person name="Tallon L."/>
            <person name="Sadzewicz L."/>
            <person name="Zhao X."/>
            <person name="Boylan J."/>
            <person name="Ott S."/>
            <person name="Bowen H."/>
            <person name="Vavikolanu K."/>
            <person name="Mehta A."/>
            <person name="Aluvathingal J."/>
            <person name="Nadendla S."/>
            <person name="Lowell S."/>
            <person name="Myers T."/>
            <person name="Yan Y."/>
            <person name="Sichtig H."/>
        </authorList>
    </citation>
    <scope>NUCLEOTIDE SEQUENCE [LARGE SCALE GENOMIC DNA]</scope>
    <source>
        <strain evidence="3 4">FDAARGOS_1013</strain>
    </source>
</reference>
<dbReference type="Gene3D" id="1.20.144.10">
    <property type="entry name" value="Phosphatidic acid phosphatase type 2/haloperoxidase"/>
    <property type="match status" value="1"/>
</dbReference>
<accession>A0A9X7YRG0</accession>
<gene>
    <name evidence="3" type="ORF">I6H70_12950</name>
</gene>
<dbReference type="Proteomes" id="UP000595933">
    <property type="component" value="Chromosome"/>
</dbReference>